<dbReference type="GO" id="GO:0005634">
    <property type="term" value="C:nucleus"/>
    <property type="evidence" value="ECO:0007669"/>
    <property type="project" value="UniProtKB-SubCell"/>
</dbReference>
<dbReference type="SMART" id="SM00389">
    <property type="entry name" value="HOX"/>
    <property type="match status" value="1"/>
</dbReference>
<dbReference type="InterPro" id="IPR017970">
    <property type="entry name" value="Homeobox_CS"/>
</dbReference>
<proteinExistence type="inferred from homology"/>
<organism evidence="12 13">
    <name type="scientific">Gouania willdenowi</name>
    <name type="common">Blunt-snouted clingfish</name>
    <name type="synonym">Lepadogaster willdenowi</name>
    <dbReference type="NCBI Taxonomy" id="441366"/>
    <lineage>
        <taxon>Eukaryota</taxon>
        <taxon>Metazoa</taxon>
        <taxon>Chordata</taxon>
        <taxon>Craniata</taxon>
        <taxon>Vertebrata</taxon>
        <taxon>Euteleostomi</taxon>
        <taxon>Actinopterygii</taxon>
        <taxon>Neopterygii</taxon>
        <taxon>Teleostei</taxon>
        <taxon>Neoteleostei</taxon>
        <taxon>Acanthomorphata</taxon>
        <taxon>Ovalentaria</taxon>
        <taxon>Blenniimorphae</taxon>
        <taxon>Blenniiformes</taxon>
        <taxon>Gobiesocoidei</taxon>
        <taxon>Gobiesocidae</taxon>
        <taxon>Gobiesocinae</taxon>
        <taxon>Gouania</taxon>
    </lineage>
</organism>
<comment type="function">
    <text evidence="1">Possibly involved in the ontogenesis of pituitary gonadotropes, as well as somatotropes, lactotropes and caudomedial thyrotropes.</text>
</comment>
<dbReference type="GO" id="GO:0003677">
    <property type="term" value="F:DNA binding"/>
    <property type="evidence" value="ECO:0007669"/>
    <property type="project" value="UniProtKB-UniRule"/>
</dbReference>
<dbReference type="InterPro" id="IPR042412">
    <property type="entry name" value="PROP1"/>
</dbReference>
<dbReference type="PROSITE" id="PS00027">
    <property type="entry name" value="HOMEOBOX_1"/>
    <property type="match status" value="1"/>
</dbReference>
<evidence type="ECO:0000256" key="5">
    <source>
        <dbReference type="ARBA" id="ARBA00023125"/>
    </source>
</evidence>
<sequence>ILFLTSLTDVVESVRKGPMCEAPVNAGLGRRSRAFPSTARRRHRTTFSPKQLEQLEGAFGQNQYPDIFHREELARATRLNEARIQVWFQNRRAKQRKQERGLQKVLPVGVMPGSRALLTGVHAQSSGMTRQFFPQTLSHIPRLPPMLPSRPYSHHPCPAGPPPQHEEWYAPLRGNLNTSMFSLAPLQPLDAAPHWS</sequence>
<evidence type="ECO:0000256" key="7">
    <source>
        <dbReference type="ARBA" id="ARBA00023242"/>
    </source>
</evidence>
<keyword evidence="7 9" id="KW-0539">Nucleus</keyword>
<evidence type="ECO:0000256" key="9">
    <source>
        <dbReference type="PROSITE-ProRule" id="PRU00108"/>
    </source>
</evidence>
<dbReference type="PANTHER" id="PTHR47409">
    <property type="entry name" value="HOMEOBOX PROTEIN PROPHET OF PIT-1"/>
    <property type="match status" value="1"/>
</dbReference>
<evidence type="ECO:0000256" key="8">
    <source>
        <dbReference type="ARBA" id="ARBA00030888"/>
    </source>
</evidence>
<dbReference type="Pfam" id="PF00046">
    <property type="entry name" value="Homeodomain"/>
    <property type="match status" value="1"/>
</dbReference>
<dbReference type="Proteomes" id="UP000694680">
    <property type="component" value="Chromosome 15"/>
</dbReference>
<dbReference type="GO" id="GO:0021983">
    <property type="term" value="P:pituitary gland development"/>
    <property type="evidence" value="ECO:0007669"/>
    <property type="project" value="InterPro"/>
</dbReference>
<dbReference type="Gene3D" id="1.10.10.60">
    <property type="entry name" value="Homeodomain-like"/>
    <property type="match status" value="1"/>
</dbReference>
<keyword evidence="6 9" id="KW-0371">Homeobox</keyword>
<dbReference type="PROSITE" id="PS50071">
    <property type="entry name" value="HOMEOBOX_2"/>
    <property type="match status" value="1"/>
</dbReference>
<keyword evidence="5 9" id="KW-0238">DNA-binding</keyword>
<dbReference type="InterPro" id="IPR009057">
    <property type="entry name" value="Homeodomain-like_sf"/>
</dbReference>
<reference evidence="12" key="1">
    <citation type="submission" date="2020-06" db="EMBL/GenBank/DDBJ databases">
        <authorList>
            <consortium name="Wellcome Sanger Institute Data Sharing"/>
        </authorList>
    </citation>
    <scope>NUCLEOTIDE SEQUENCE [LARGE SCALE GENOMIC DNA]</scope>
</reference>
<feature type="DNA-binding region" description="Homeobox" evidence="9">
    <location>
        <begin position="40"/>
        <end position="99"/>
    </location>
</feature>
<dbReference type="SUPFAM" id="SSF46689">
    <property type="entry name" value="Homeodomain-like"/>
    <property type="match status" value="1"/>
</dbReference>
<evidence type="ECO:0000313" key="13">
    <source>
        <dbReference type="Proteomes" id="UP000694680"/>
    </source>
</evidence>
<evidence type="ECO:0000259" key="11">
    <source>
        <dbReference type="PROSITE" id="PS50071"/>
    </source>
</evidence>
<accession>A0A8C5DYW3</accession>
<evidence type="ECO:0000256" key="4">
    <source>
        <dbReference type="ARBA" id="ARBA00019432"/>
    </source>
</evidence>
<dbReference type="CDD" id="cd00086">
    <property type="entry name" value="homeodomain"/>
    <property type="match status" value="1"/>
</dbReference>
<comment type="subcellular location">
    <subcellularLocation>
        <location evidence="2 9 10">Nucleus</location>
    </subcellularLocation>
</comment>
<reference evidence="12" key="2">
    <citation type="submission" date="2025-08" db="UniProtKB">
        <authorList>
            <consortium name="Ensembl"/>
        </authorList>
    </citation>
    <scope>IDENTIFICATION</scope>
</reference>
<dbReference type="FunFam" id="1.10.10.60:FF:000679">
    <property type="entry name" value="Homeobox protein aristaless"/>
    <property type="match status" value="1"/>
</dbReference>
<protein>
    <recommendedName>
        <fullName evidence="4">Homeobox protein prophet of Pit-1</fullName>
    </recommendedName>
    <alternativeName>
        <fullName evidence="8">Pituitary-specific homeodomain factor</fullName>
    </alternativeName>
</protein>
<keyword evidence="13" id="KW-1185">Reference proteome</keyword>
<evidence type="ECO:0000256" key="1">
    <source>
        <dbReference type="ARBA" id="ARBA00002030"/>
    </source>
</evidence>
<dbReference type="GO" id="GO:0000981">
    <property type="term" value="F:DNA-binding transcription factor activity, RNA polymerase II-specific"/>
    <property type="evidence" value="ECO:0007669"/>
    <property type="project" value="InterPro"/>
</dbReference>
<feature type="domain" description="Homeobox" evidence="11">
    <location>
        <begin position="38"/>
        <end position="98"/>
    </location>
</feature>
<evidence type="ECO:0000256" key="10">
    <source>
        <dbReference type="RuleBase" id="RU000682"/>
    </source>
</evidence>
<dbReference type="AlphaFoldDB" id="A0A8C5DYW3"/>
<evidence type="ECO:0000313" key="12">
    <source>
        <dbReference type="Ensembl" id="ENSGWIP00000013950.1"/>
    </source>
</evidence>
<dbReference type="Ensembl" id="ENSGWIT00000015448.1">
    <property type="protein sequence ID" value="ENSGWIP00000013950.1"/>
    <property type="gene ID" value="ENSGWIG00000007902.1"/>
</dbReference>
<evidence type="ECO:0000256" key="2">
    <source>
        <dbReference type="ARBA" id="ARBA00004123"/>
    </source>
</evidence>
<evidence type="ECO:0000256" key="6">
    <source>
        <dbReference type="ARBA" id="ARBA00023155"/>
    </source>
</evidence>
<dbReference type="PANTHER" id="PTHR47409:SF1">
    <property type="entry name" value="HOMEOBOX PROTEIN PROPHET OF PIT-1"/>
    <property type="match status" value="1"/>
</dbReference>
<evidence type="ECO:0000256" key="3">
    <source>
        <dbReference type="ARBA" id="ARBA00005733"/>
    </source>
</evidence>
<comment type="similarity">
    <text evidence="3">Belongs to the paired homeobox family.</text>
</comment>
<dbReference type="InterPro" id="IPR001356">
    <property type="entry name" value="HD"/>
</dbReference>
<reference evidence="12" key="3">
    <citation type="submission" date="2025-09" db="UniProtKB">
        <authorList>
            <consortium name="Ensembl"/>
        </authorList>
    </citation>
    <scope>IDENTIFICATION</scope>
</reference>
<name>A0A8C5DYW3_GOUWI</name>